<accession>A0AB74EXU0</accession>
<dbReference type="eggNOG" id="ENOG502ZFV6">
    <property type="taxonomic scope" value="Bacteria"/>
</dbReference>
<dbReference type="GeneID" id="68362343"/>
<dbReference type="AlphaFoldDB" id="A0AB74EXU0"/>
<dbReference type="Proteomes" id="UP000184012">
    <property type="component" value="Unassembled WGS sequence"/>
</dbReference>
<dbReference type="HOGENOM" id="CLU_2408873_0_0_9"/>
<reference evidence="1 4" key="2">
    <citation type="submission" date="2020-07" db="EMBL/GenBank/DDBJ databases">
        <title>Organ Donor 1.</title>
        <authorList>
            <person name="Marsh A.J."/>
            <person name="Azcarate-Peril M.A."/>
        </authorList>
    </citation>
    <scope>NUCLEOTIDE SEQUENCE [LARGE SCALE GENOMIC DNA]</scope>
    <source>
        <strain evidence="1 4">AMC0717</strain>
    </source>
</reference>
<dbReference type="EMBL" id="JACCKS010000042">
    <property type="protein sequence ID" value="NZA40295.1"/>
    <property type="molecule type" value="Genomic_DNA"/>
</dbReference>
<dbReference type="RefSeq" id="WP_013379327.1">
    <property type="nucleotide sequence ID" value="NC_014624.2"/>
</dbReference>
<dbReference type="KEGG" id="elm:ELI_1017"/>
<evidence type="ECO:0000313" key="3">
    <source>
        <dbReference type="Proteomes" id="UP000184012"/>
    </source>
</evidence>
<evidence type="ECO:0000313" key="4">
    <source>
        <dbReference type="Proteomes" id="UP000586254"/>
    </source>
</evidence>
<gene>
    <name evidence="1" type="ORF">H0N91_19715</name>
    <name evidence="2" type="ORF">SAMN04515649_10417</name>
</gene>
<dbReference type="Gene3D" id="3.30.160.250">
    <property type="match status" value="1"/>
</dbReference>
<protein>
    <recommendedName>
        <fullName evidence="5">HicB-like antitoxin of toxin-antitoxin system domain-containing protein</fullName>
    </recommendedName>
</protein>
<evidence type="ECO:0000313" key="2">
    <source>
        <dbReference type="EMBL" id="SHL29948.1"/>
    </source>
</evidence>
<proteinExistence type="predicted"/>
<dbReference type="EMBL" id="FRBP01000004">
    <property type="protein sequence ID" value="SHL29948.1"/>
    <property type="molecule type" value="Genomic_DNA"/>
</dbReference>
<reference evidence="2 3" key="1">
    <citation type="submission" date="2016-11" db="EMBL/GenBank/DDBJ databases">
        <authorList>
            <person name="Varghese N."/>
            <person name="Submissions S."/>
        </authorList>
    </citation>
    <scope>NUCLEOTIDE SEQUENCE [LARGE SCALE GENOMIC DNA]</scope>
    <source>
        <strain evidence="2 3">FD</strain>
    </source>
</reference>
<sequence>MDNTEKLTYAYPAVFTLKSEDSITFGFPDLGVEGIPIKAADLPKAFDIAAEVLGKWINECFILEKPLPEPTTLENLNLTPDQKGLWIEIVEA</sequence>
<evidence type="ECO:0008006" key="5">
    <source>
        <dbReference type="Google" id="ProtNLM"/>
    </source>
</evidence>
<name>A0AB74EXU0_9FIRM</name>
<comment type="caution">
    <text evidence="2">The sequence shown here is derived from an EMBL/GenBank/DDBJ whole genome shotgun (WGS) entry which is preliminary data.</text>
</comment>
<organism evidence="2 3">
    <name type="scientific">Eubacterium callanderi</name>
    <dbReference type="NCBI Taxonomy" id="53442"/>
    <lineage>
        <taxon>Bacteria</taxon>
        <taxon>Bacillati</taxon>
        <taxon>Bacillota</taxon>
        <taxon>Clostridia</taxon>
        <taxon>Eubacteriales</taxon>
        <taxon>Eubacteriaceae</taxon>
        <taxon>Eubacterium</taxon>
    </lineage>
</organism>
<evidence type="ECO:0000313" key="1">
    <source>
        <dbReference type="EMBL" id="NZA40295.1"/>
    </source>
</evidence>
<dbReference type="Proteomes" id="UP000586254">
    <property type="component" value="Unassembled WGS sequence"/>
</dbReference>